<proteinExistence type="predicted"/>
<sequence length="408" mass="44179">MACGEERLLTRLQNVTEATRNTKAMVNHVLQAADIMHYEFDVLNLFLERLEAFHAPNHFLDVASRCVAEASRAIKSATGVLQAVTGELIAACCLTAFFHVFLGRPLIGEITQVEEPTYQLVYRIVGQYVIRHLGLPYVHACAHGEKQLRLRLAQRGSAEALAALEYGYREDMLNKYQQLLAMAGDKARSACGYDGLSLLRVWCGDPEVLQIMASSVEAPYGEAAVICRKDFRKIVFDLSQLDPNRAALAQRMKELFVQPGEPTGTPNIALMTLALTDPLQFHQEQSNRPMVIHDQAPGADEGSVPLAAAEASPARGSLKRPRGAESGAPEAGVVVIASDDDAPTVEADAPTAKPKGRPKGRPKKHPEVETQPKSEPKSKPKAKPKAKPKEARAGPRATPAGSDAGDGL</sequence>
<keyword evidence="3" id="KW-1185">Reference proteome</keyword>
<dbReference type="EMBL" id="CAJNDS010002165">
    <property type="protein sequence ID" value="CAE7357619.1"/>
    <property type="molecule type" value="Genomic_DNA"/>
</dbReference>
<protein>
    <submittedName>
        <fullName evidence="2">Uncharacterized protein</fullName>
    </submittedName>
</protein>
<evidence type="ECO:0000313" key="3">
    <source>
        <dbReference type="Proteomes" id="UP000604046"/>
    </source>
</evidence>
<feature type="compositionally biased region" description="Basic and acidic residues" evidence="1">
    <location>
        <begin position="365"/>
        <end position="378"/>
    </location>
</feature>
<feature type="region of interest" description="Disordered" evidence="1">
    <location>
        <begin position="293"/>
        <end position="408"/>
    </location>
</feature>
<feature type="compositionally biased region" description="Basic residues" evidence="1">
    <location>
        <begin position="354"/>
        <end position="364"/>
    </location>
</feature>
<organism evidence="2 3">
    <name type="scientific">Symbiodinium natans</name>
    <dbReference type="NCBI Taxonomy" id="878477"/>
    <lineage>
        <taxon>Eukaryota</taxon>
        <taxon>Sar</taxon>
        <taxon>Alveolata</taxon>
        <taxon>Dinophyceae</taxon>
        <taxon>Suessiales</taxon>
        <taxon>Symbiodiniaceae</taxon>
        <taxon>Symbiodinium</taxon>
    </lineage>
</organism>
<evidence type="ECO:0000313" key="2">
    <source>
        <dbReference type="EMBL" id="CAE7357619.1"/>
    </source>
</evidence>
<dbReference type="AlphaFoldDB" id="A0A812PQ64"/>
<reference evidence="2" key="1">
    <citation type="submission" date="2021-02" db="EMBL/GenBank/DDBJ databases">
        <authorList>
            <person name="Dougan E. K."/>
            <person name="Rhodes N."/>
            <person name="Thang M."/>
            <person name="Chan C."/>
        </authorList>
    </citation>
    <scope>NUCLEOTIDE SEQUENCE</scope>
</reference>
<accession>A0A812PQ64</accession>
<evidence type="ECO:0000256" key="1">
    <source>
        <dbReference type="SAM" id="MobiDB-lite"/>
    </source>
</evidence>
<name>A0A812PQ64_9DINO</name>
<dbReference type="Proteomes" id="UP000604046">
    <property type="component" value="Unassembled WGS sequence"/>
</dbReference>
<gene>
    <name evidence="2" type="ORF">SNAT2548_LOCUS19085</name>
</gene>
<dbReference type="OrthoDB" id="10506878at2759"/>
<comment type="caution">
    <text evidence="2">The sequence shown here is derived from an EMBL/GenBank/DDBJ whole genome shotgun (WGS) entry which is preliminary data.</text>
</comment>